<keyword evidence="1" id="KW-0175">Coiled coil</keyword>
<feature type="region of interest" description="Disordered" evidence="2">
    <location>
        <begin position="173"/>
        <end position="220"/>
    </location>
</feature>
<feature type="region of interest" description="Disordered" evidence="2">
    <location>
        <begin position="54"/>
        <end position="79"/>
    </location>
</feature>
<evidence type="ECO:0000313" key="3">
    <source>
        <dbReference type="EMBL" id="KAK1170686.1"/>
    </source>
</evidence>
<protein>
    <submittedName>
        <fullName evidence="3">Uncharacterized protein</fullName>
    </submittedName>
</protein>
<keyword evidence="4" id="KW-1185">Reference proteome</keyword>
<gene>
    <name evidence="3" type="ORF">AOXY_G7603</name>
</gene>
<comment type="caution">
    <text evidence="3">The sequence shown here is derived from an EMBL/GenBank/DDBJ whole genome shotgun (WGS) entry which is preliminary data.</text>
</comment>
<organism evidence="3 4">
    <name type="scientific">Acipenser oxyrinchus oxyrinchus</name>
    <dbReference type="NCBI Taxonomy" id="40147"/>
    <lineage>
        <taxon>Eukaryota</taxon>
        <taxon>Metazoa</taxon>
        <taxon>Chordata</taxon>
        <taxon>Craniata</taxon>
        <taxon>Vertebrata</taxon>
        <taxon>Euteleostomi</taxon>
        <taxon>Actinopterygii</taxon>
        <taxon>Chondrostei</taxon>
        <taxon>Acipenseriformes</taxon>
        <taxon>Acipenseridae</taxon>
        <taxon>Acipenser</taxon>
    </lineage>
</organism>
<dbReference type="Proteomes" id="UP001230051">
    <property type="component" value="Unassembled WGS sequence"/>
</dbReference>
<dbReference type="EMBL" id="JAGXEW010000006">
    <property type="protein sequence ID" value="KAK1170686.1"/>
    <property type="molecule type" value="Genomic_DNA"/>
</dbReference>
<feature type="compositionally biased region" description="Low complexity" evidence="2">
    <location>
        <begin position="204"/>
        <end position="220"/>
    </location>
</feature>
<evidence type="ECO:0000256" key="1">
    <source>
        <dbReference type="SAM" id="Coils"/>
    </source>
</evidence>
<name>A0AAD8GAA4_ACIOX</name>
<proteinExistence type="predicted"/>
<feature type="coiled-coil region" evidence="1">
    <location>
        <begin position="125"/>
        <end position="152"/>
    </location>
</feature>
<dbReference type="AlphaFoldDB" id="A0AAD8GAA4"/>
<evidence type="ECO:0000256" key="2">
    <source>
        <dbReference type="SAM" id="MobiDB-lite"/>
    </source>
</evidence>
<reference evidence="3" key="1">
    <citation type="submission" date="2022-02" db="EMBL/GenBank/DDBJ databases">
        <title>Atlantic sturgeon de novo genome assembly.</title>
        <authorList>
            <person name="Stock M."/>
            <person name="Klopp C."/>
            <person name="Guiguen Y."/>
            <person name="Cabau C."/>
            <person name="Parinello H."/>
            <person name="Santidrian Yebra-Pimentel E."/>
            <person name="Kuhl H."/>
            <person name="Dirks R.P."/>
            <person name="Guessner J."/>
            <person name="Wuertz S."/>
            <person name="Du K."/>
            <person name="Schartl M."/>
        </authorList>
    </citation>
    <scope>NUCLEOTIDE SEQUENCE</scope>
    <source>
        <strain evidence="3">STURGEONOMICS-FGT-2020</strain>
        <tissue evidence="3">Whole blood</tissue>
    </source>
</reference>
<sequence length="220" mass="24866">MYSAYCKDMDAVLGCSLMIDPGASHIDNGLSSDEDSRGFSQVFEVSCDSPAIEREDEAAPSQAPTQAAATKGDRFRKRKGKITQIMEALDQTADRLMAHDKESRNSSPTVELERERMAWKREVEQRSMDSENRRMEIELNKIEMEEKRTRENKTMMMQFMMQSQTGFIQPPIPSMASPHAFSTPVQSSNHTTVPTPTPTPPSPSQSYTTMPQSSSYTRYY</sequence>
<accession>A0AAD8GAA4</accession>
<evidence type="ECO:0000313" key="4">
    <source>
        <dbReference type="Proteomes" id="UP001230051"/>
    </source>
</evidence>
<feature type="compositionally biased region" description="Low complexity" evidence="2">
    <location>
        <begin position="59"/>
        <end position="70"/>
    </location>
</feature>